<evidence type="ECO:0000313" key="1">
    <source>
        <dbReference type="Proteomes" id="UP000694844"/>
    </source>
</evidence>
<keyword evidence="1" id="KW-1185">Reference proteome</keyword>
<dbReference type="Proteomes" id="UP000694844">
    <property type="component" value="Chromosome 10"/>
</dbReference>
<protein>
    <submittedName>
        <fullName evidence="2">Uncharacterized protein LOC111117822</fullName>
    </submittedName>
</protein>
<dbReference type="AlphaFoldDB" id="A0A8B8CC96"/>
<name>A0A8B8CC96_CRAVI</name>
<dbReference type="KEGG" id="cvn:111117822"/>
<dbReference type="Gene3D" id="3.30.420.40">
    <property type="match status" value="2"/>
</dbReference>
<dbReference type="GeneID" id="111117822"/>
<dbReference type="RefSeq" id="XP_022312764.1">
    <property type="nucleotide sequence ID" value="XM_022457056.1"/>
</dbReference>
<sequence length="267" mass="30303">MVLPSRFDGQTQLFLREAAIKAGMTIHSVVLEAEAAFCYFQYSTVQGSSTECNISFCKKYLVAEFGEDFATTTIHIKQELQDISDEILKIGFVAVQSFVDEFESCIKNIIGEKAMQRFKTCDLPGYTDLMENVSIKLKSKWEVSRIKICLPTSLKDIFDGNASPSTLQEAIDMSVYGGQISIRRDKMIWNLEDFFRLFDKPIKKVIRILQRVPSYDVEDIDTFIMFGRLAEYPLVQNAVKKFFSTKHLVVLSTEQVKSGAICIGNMS</sequence>
<reference evidence="2" key="1">
    <citation type="submission" date="2025-08" db="UniProtKB">
        <authorList>
            <consortium name="RefSeq"/>
        </authorList>
    </citation>
    <scope>IDENTIFICATION</scope>
    <source>
        <tissue evidence="2">Whole sample</tissue>
    </source>
</reference>
<dbReference type="Gene3D" id="3.90.640.10">
    <property type="entry name" value="Actin, Chain A, domain 4"/>
    <property type="match status" value="1"/>
</dbReference>
<organism evidence="1 2">
    <name type="scientific">Crassostrea virginica</name>
    <name type="common">Eastern oyster</name>
    <dbReference type="NCBI Taxonomy" id="6565"/>
    <lineage>
        <taxon>Eukaryota</taxon>
        <taxon>Metazoa</taxon>
        <taxon>Spiralia</taxon>
        <taxon>Lophotrochozoa</taxon>
        <taxon>Mollusca</taxon>
        <taxon>Bivalvia</taxon>
        <taxon>Autobranchia</taxon>
        <taxon>Pteriomorphia</taxon>
        <taxon>Ostreida</taxon>
        <taxon>Ostreoidea</taxon>
        <taxon>Ostreidae</taxon>
        <taxon>Crassostrea</taxon>
    </lineage>
</organism>
<proteinExistence type="predicted"/>
<dbReference type="PANTHER" id="PTHR14187:SF5">
    <property type="entry name" value="HEAT SHOCK 70 KDA PROTEIN 12A"/>
    <property type="match status" value="1"/>
</dbReference>
<dbReference type="PANTHER" id="PTHR14187">
    <property type="entry name" value="ALPHA KINASE/ELONGATION FACTOR 2 KINASE"/>
    <property type="match status" value="1"/>
</dbReference>
<evidence type="ECO:0000313" key="2">
    <source>
        <dbReference type="RefSeq" id="XP_022312764.1"/>
    </source>
</evidence>
<accession>A0A8B8CC96</accession>
<gene>
    <name evidence="2" type="primary">LOC111117822</name>
</gene>